<reference evidence="3" key="1">
    <citation type="journal article" date="2010" name="Science">
        <title>Signatures of adaptation to obligate biotrophy in the Hyaloperonospora arabidopsidis genome.</title>
        <authorList>
            <person name="Baxter L."/>
            <person name="Tripathy S."/>
            <person name="Ishaque N."/>
            <person name="Boot N."/>
            <person name="Cabral A."/>
            <person name="Kemen E."/>
            <person name="Thines M."/>
            <person name="Ah-Fong A."/>
            <person name="Anderson R."/>
            <person name="Badejoko W."/>
            <person name="Bittner-Eddy P."/>
            <person name="Boore J.L."/>
            <person name="Chibucos M.C."/>
            <person name="Coates M."/>
            <person name="Dehal P."/>
            <person name="Delehaunty K."/>
            <person name="Dong S."/>
            <person name="Downton P."/>
            <person name="Dumas B."/>
            <person name="Fabro G."/>
            <person name="Fronick C."/>
            <person name="Fuerstenberg S.I."/>
            <person name="Fulton L."/>
            <person name="Gaulin E."/>
            <person name="Govers F."/>
            <person name="Hughes L."/>
            <person name="Humphray S."/>
            <person name="Jiang R.H."/>
            <person name="Judelson H."/>
            <person name="Kamoun S."/>
            <person name="Kyung K."/>
            <person name="Meijer H."/>
            <person name="Minx P."/>
            <person name="Morris P."/>
            <person name="Nelson J."/>
            <person name="Phuntumart V."/>
            <person name="Qutob D."/>
            <person name="Rehmany A."/>
            <person name="Rougon-Cardoso A."/>
            <person name="Ryden P."/>
            <person name="Torto-Alalibo T."/>
            <person name="Studholme D."/>
            <person name="Wang Y."/>
            <person name="Win J."/>
            <person name="Wood J."/>
            <person name="Clifton S.W."/>
            <person name="Rogers J."/>
            <person name="Van den Ackerveken G."/>
            <person name="Jones J.D."/>
            <person name="McDowell J.M."/>
            <person name="Beynon J."/>
            <person name="Tyler B.M."/>
        </authorList>
    </citation>
    <scope>NUCLEOTIDE SEQUENCE [LARGE SCALE GENOMIC DNA]</scope>
    <source>
        <strain evidence="3">Emoy2</strain>
    </source>
</reference>
<evidence type="ECO:0000313" key="3">
    <source>
        <dbReference type="Proteomes" id="UP000011713"/>
    </source>
</evidence>
<feature type="compositionally biased region" description="Polar residues" evidence="1">
    <location>
        <begin position="190"/>
        <end position="202"/>
    </location>
</feature>
<reference evidence="2" key="2">
    <citation type="submission" date="2015-06" db="UniProtKB">
        <authorList>
            <consortium name="EnsemblProtists"/>
        </authorList>
    </citation>
    <scope>IDENTIFICATION</scope>
    <source>
        <strain evidence="2">Emoy2</strain>
    </source>
</reference>
<name>M4B2I6_HYAAE</name>
<dbReference type="AlphaFoldDB" id="M4B2I6"/>
<sequence>MVTSSRKEQEAAMDTGRRNLTPLGWLRRRAVSCTCRLFRCPSCAFSGATEQSCADTEKVLQTARAVARVKRRQTARCWKFELEIRTCLRAKSRHCAAAVGTPTTRHQAIRLSNDGHSKWVLSRYLANHNNFPRTTWPGHVPPKFACANAWPTRQTADGPGLSIPRVHNCDGSDSPPRVVSGTALDGSRQWPAQRTSPSLKNTPSSLTVALLTTNAMTMGPRLWPSGSGLQPALSSPCYDRRFVWSFNANGSSAVKTQKNALERCDWSKASSTRSKQASEREIAKLP</sequence>
<dbReference type="Proteomes" id="UP000011713">
    <property type="component" value="Unassembled WGS sequence"/>
</dbReference>
<dbReference type="HOGENOM" id="CLU_974712_0_0_1"/>
<feature type="region of interest" description="Disordered" evidence="1">
    <location>
        <begin position="168"/>
        <end position="202"/>
    </location>
</feature>
<dbReference type="EnsemblProtists" id="HpaT800484">
    <property type="protein sequence ID" value="HpaP800484"/>
    <property type="gene ID" value="HpaG800484"/>
</dbReference>
<organism evidence="2 3">
    <name type="scientific">Hyaloperonospora arabidopsidis (strain Emoy2)</name>
    <name type="common">Downy mildew agent</name>
    <name type="synonym">Peronospora arabidopsidis</name>
    <dbReference type="NCBI Taxonomy" id="559515"/>
    <lineage>
        <taxon>Eukaryota</taxon>
        <taxon>Sar</taxon>
        <taxon>Stramenopiles</taxon>
        <taxon>Oomycota</taxon>
        <taxon>Peronosporomycetes</taxon>
        <taxon>Peronosporales</taxon>
        <taxon>Peronosporaceae</taxon>
        <taxon>Hyaloperonospora</taxon>
    </lineage>
</organism>
<dbReference type="VEuPathDB" id="FungiDB:HpaG800484"/>
<feature type="compositionally biased region" description="Basic and acidic residues" evidence="1">
    <location>
        <begin position="276"/>
        <end position="286"/>
    </location>
</feature>
<accession>M4B2I6</accession>
<dbReference type="EMBL" id="JH597777">
    <property type="status" value="NOT_ANNOTATED_CDS"/>
    <property type="molecule type" value="Genomic_DNA"/>
</dbReference>
<evidence type="ECO:0000313" key="2">
    <source>
        <dbReference type="EnsemblProtists" id="HpaP800484"/>
    </source>
</evidence>
<protein>
    <submittedName>
        <fullName evidence="2">Uncharacterized protein</fullName>
    </submittedName>
</protein>
<keyword evidence="3" id="KW-1185">Reference proteome</keyword>
<feature type="region of interest" description="Disordered" evidence="1">
    <location>
        <begin position="265"/>
        <end position="286"/>
    </location>
</feature>
<dbReference type="InParanoid" id="M4B2I6"/>
<proteinExistence type="predicted"/>
<evidence type="ECO:0000256" key="1">
    <source>
        <dbReference type="SAM" id="MobiDB-lite"/>
    </source>
</evidence>